<evidence type="ECO:0008006" key="5">
    <source>
        <dbReference type="Google" id="ProtNLM"/>
    </source>
</evidence>
<organism evidence="3 4">
    <name type="scientific">Lentzea rhizosphaerae</name>
    <dbReference type="NCBI Taxonomy" id="2041025"/>
    <lineage>
        <taxon>Bacteria</taxon>
        <taxon>Bacillati</taxon>
        <taxon>Actinomycetota</taxon>
        <taxon>Actinomycetes</taxon>
        <taxon>Pseudonocardiales</taxon>
        <taxon>Pseudonocardiaceae</taxon>
        <taxon>Lentzea</taxon>
    </lineage>
</organism>
<feature type="chain" id="PRO_5047067209" description="Secreted protein" evidence="2">
    <location>
        <begin position="24"/>
        <end position="100"/>
    </location>
</feature>
<feature type="region of interest" description="Disordered" evidence="1">
    <location>
        <begin position="78"/>
        <end position="100"/>
    </location>
</feature>
<evidence type="ECO:0000313" key="4">
    <source>
        <dbReference type="Proteomes" id="UP001595690"/>
    </source>
</evidence>
<comment type="caution">
    <text evidence="3">The sequence shown here is derived from an EMBL/GenBank/DDBJ whole genome shotgun (WGS) entry which is preliminary data.</text>
</comment>
<gene>
    <name evidence="3" type="ORF">ACFOWZ_16015</name>
</gene>
<feature type="signal peptide" evidence="2">
    <location>
        <begin position="1"/>
        <end position="23"/>
    </location>
</feature>
<dbReference type="Proteomes" id="UP001595690">
    <property type="component" value="Unassembled WGS sequence"/>
</dbReference>
<evidence type="ECO:0000256" key="1">
    <source>
        <dbReference type="SAM" id="MobiDB-lite"/>
    </source>
</evidence>
<sequence length="100" mass="10232">MRWPALLLALLLAFVGTSTRHDAAGEQGSGLNAPVSAVHGQATASPDACWALCGTATGPQPPRQEVHTGAARAVHLDTTFSGPWSSRAPPGESVPDSTHP</sequence>
<accession>A0ABV8BTN3</accession>
<keyword evidence="2" id="KW-0732">Signal</keyword>
<reference evidence="4" key="1">
    <citation type="journal article" date="2019" name="Int. J. Syst. Evol. Microbiol.">
        <title>The Global Catalogue of Microorganisms (GCM) 10K type strain sequencing project: providing services to taxonomists for standard genome sequencing and annotation.</title>
        <authorList>
            <consortium name="The Broad Institute Genomics Platform"/>
            <consortium name="The Broad Institute Genome Sequencing Center for Infectious Disease"/>
            <person name="Wu L."/>
            <person name="Ma J."/>
        </authorList>
    </citation>
    <scope>NUCLEOTIDE SEQUENCE [LARGE SCALE GENOMIC DNA]</scope>
    <source>
        <strain evidence="4">CGMCC 4.7405</strain>
    </source>
</reference>
<evidence type="ECO:0000313" key="3">
    <source>
        <dbReference type="EMBL" id="MFC3892984.1"/>
    </source>
</evidence>
<name>A0ABV8BTN3_9PSEU</name>
<keyword evidence="4" id="KW-1185">Reference proteome</keyword>
<evidence type="ECO:0000256" key="2">
    <source>
        <dbReference type="SAM" id="SignalP"/>
    </source>
</evidence>
<dbReference type="RefSeq" id="WP_382373136.1">
    <property type="nucleotide sequence ID" value="NZ_JBHRZI010000013.1"/>
</dbReference>
<proteinExistence type="predicted"/>
<protein>
    <recommendedName>
        <fullName evidence="5">Secreted protein</fullName>
    </recommendedName>
</protein>
<dbReference type="EMBL" id="JBHRZI010000013">
    <property type="protein sequence ID" value="MFC3892984.1"/>
    <property type="molecule type" value="Genomic_DNA"/>
</dbReference>